<comment type="similarity">
    <text evidence="2 9 14">Belongs to the glutamyl-tRNA reductase family.</text>
</comment>
<keyword evidence="5 9" id="KW-0560">Oxidoreductase</keyword>
<evidence type="ECO:0000256" key="7">
    <source>
        <dbReference type="ARBA" id="ARBA00047464"/>
    </source>
</evidence>
<evidence type="ECO:0000256" key="12">
    <source>
        <dbReference type="PIRSR" id="PIRSR000445-3"/>
    </source>
</evidence>
<dbReference type="EC" id="1.2.1.70" evidence="3 9"/>
<sequence>MQLLVLGLNHKIAPVAMRERLAFGSDIPIALQSLGALSAGAVILSTCNRTELYILAKPNQALDDLSEQLLHWLAKFKGLNGEEIRPHLYIYENNLALTHWVRVASGLDSMILGEPQILGQMKQAVNQAQRLGTVNNQLSFIIQQVFAATKQVRSETKVGSQAVSLGFASAKLVTQIFNKPHNSTLLVVASGEMNRLVATHLAGLGIKKIIICNRTPAHAKTLANELRTADRLVEIVGLERLAEVLIQADITTSCSGSLHALIDKNMVNHALKIRRHQPMLMIDLAVPRDIEPSVGDLDDVYLYSIDDLQHVIAGNLKQRRQAAVEAELLVSQQVASIERKLLAKEIGQEIKHYRQQSKQQADTLLTQTLERLAMGENPAELMAELTHKLTQTLTHAPTKMLKAVASEQSSDTANFVAQQLTQAFRPNKFQR</sequence>
<comment type="pathway">
    <text evidence="1 9 14">Porphyrin-containing compound metabolism; protoporphyrin-IX biosynthesis; 5-aminolevulinate from L-glutamyl-tRNA(Glu): step 1/2.</text>
</comment>
<dbReference type="HAMAP" id="MF_00087">
    <property type="entry name" value="Glu_tRNA_reductase"/>
    <property type="match status" value="1"/>
</dbReference>
<feature type="binding site" evidence="9 12">
    <location>
        <begin position="189"/>
        <end position="194"/>
    </location>
    <ligand>
        <name>NADP(+)</name>
        <dbReference type="ChEBI" id="CHEBI:58349"/>
    </ligand>
</feature>
<evidence type="ECO:0000256" key="11">
    <source>
        <dbReference type="PIRSR" id="PIRSR000445-2"/>
    </source>
</evidence>
<dbReference type="FunFam" id="3.30.460.30:FF:000001">
    <property type="entry name" value="Glutamyl-tRNA reductase"/>
    <property type="match status" value="1"/>
</dbReference>
<comment type="miscellaneous">
    <text evidence="9">During catalysis, the active site Cys acts as a nucleophile attacking the alpha-carbonyl group of tRNA-bound glutamate with the formation of a thioester intermediate between enzyme and glutamate, and the concomitant release of tRNA(Glu). The thioester intermediate is finally reduced by direct hydride transfer from NADPH, to form the product GSA.</text>
</comment>
<feature type="site" description="Important for activity" evidence="9 13">
    <location>
        <position position="99"/>
    </location>
</feature>
<dbReference type="GO" id="GO:0050661">
    <property type="term" value="F:NADP binding"/>
    <property type="evidence" value="ECO:0007669"/>
    <property type="project" value="InterPro"/>
</dbReference>
<dbReference type="UniPathway" id="UPA00251">
    <property type="reaction ID" value="UER00316"/>
</dbReference>
<dbReference type="Gene3D" id="3.40.50.720">
    <property type="entry name" value="NAD(P)-binding Rossmann-like Domain"/>
    <property type="match status" value="1"/>
</dbReference>
<dbReference type="InterPro" id="IPR015896">
    <property type="entry name" value="4pyrrol_synth_GluRdtase_dimer"/>
</dbReference>
<comment type="catalytic activity">
    <reaction evidence="7 9 14">
        <text>(S)-4-amino-5-oxopentanoate + tRNA(Glu) + NADP(+) = L-glutamyl-tRNA(Glu) + NADPH + H(+)</text>
        <dbReference type="Rhea" id="RHEA:12344"/>
        <dbReference type="Rhea" id="RHEA-COMP:9663"/>
        <dbReference type="Rhea" id="RHEA-COMP:9680"/>
        <dbReference type="ChEBI" id="CHEBI:15378"/>
        <dbReference type="ChEBI" id="CHEBI:57501"/>
        <dbReference type="ChEBI" id="CHEBI:57783"/>
        <dbReference type="ChEBI" id="CHEBI:58349"/>
        <dbReference type="ChEBI" id="CHEBI:78442"/>
        <dbReference type="ChEBI" id="CHEBI:78520"/>
        <dbReference type="EC" id="1.2.1.70"/>
    </reaction>
</comment>
<gene>
    <name evidence="9 18" type="primary">hemA</name>
    <name evidence="18" type="ORF">MOMA_01760</name>
</gene>
<feature type="active site" description="Nucleophile" evidence="9 10">
    <location>
        <position position="47"/>
    </location>
</feature>
<dbReference type="STRING" id="1230338.MOMA_01760"/>
<dbReference type="InterPro" id="IPR000343">
    <property type="entry name" value="4pyrrol_synth_GluRdtase"/>
</dbReference>
<feature type="domain" description="Tetrapyrrole biosynthesis glutamyl-tRNA reductase dimerisation" evidence="15">
    <location>
        <begin position="325"/>
        <end position="415"/>
    </location>
</feature>
<evidence type="ECO:0000256" key="9">
    <source>
        <dbReference type="HAMAP-Rule" id="MF_00087"/>
    </source>
</evidence>
<dbReference type="NCBIfam" id="TIGR01035">
    <property type="entry name" value="hemA"/>
    <property type="match status" value="1"/>
</dbReference>
<dbReference type="PIRSF" id="PIRSF000445">
    <property type="entry name" value="4pyrrol_synth_GluRdtase"/>
    <property type="match status" value="1"/>
</dbReference>
<feature type="binding site" evidence="9 11">
    <location>
        <begin position="46"/>
        <end position="49"/>
    </location>
    <ligand>
        <name>substrate</name>
    </ligand>
</feature>
<keyword evidence="4 9" id="KW-0521">NADP</keyword>
<dbReference type="PANTHER" id="PTHR43013">
    <property type="entry name" value="GLUTAMYL-TRNA REDUCTASE"/>
    <property type="match status" value="1"/>
</dbReference>
<dbReference type="InterPro" id="IPR036343">
    <property type="entry name" value="GluRdtase_N_sf"/>
</dbReference>
<evidence type="ECO:0000256" key="5">
    <source>
        <dbReference type="ARBA" id="ARBA00023002"/>
    </source>
</evidence>
<dbReference type="OrthoDB" id="110209at2"/>
<dbReference type="PANTHER" id="PTHR43013:SF1">
    <property type="entry name" value="GLUTAMYL-TRNA REDUCTASE"/>
    <property type="match status" value="1"/>
</dbReference>
<dbReference type="FunFam" id="3.40.50.720:FF:000031">
    <property type="entry name" value="Glutamyl-tRNA reductase"/>
    <property type="match status" value="1"/>
</dbReference>
<evidence type="ECO:0000256" key="4">
    <source>
        <dbReference type="ARBA" id="ARBA00022857"/>
    </source>
</evidence>
<evidence type="ECO:0000256" key="3">
    <source>
        <dbReference type="ARBA" id="ARBA00012970"/>
    </source>
</evidence>
<dbReference type="SUPFAM" id="SSF51735">
    <property type="entry name" value="NAD(P)-binding Rossmann-fold domains"/>
    <property type="match status" value="1"/>
</dbReference>
<evidence type="ECO:0000259" key="16">
    <source>
        <dbReference type="Pfam" id="PF01488"/>
    </source>
</evidence>
<evidence type="ECO:0000313" key="19">
    <source>
        <dbReference type="Proteomes" id="UP000023795"/>
    </source>
</evidence>
<dbReference type="PATRIC" id="fig|1230338.3.peg.388"/>
<evidence type="ECO:0000256" key="6">
    <source>
        <dbReference type="ARBA" id="ARBA00023244"/>
    </source>
</evidence>
<feature type="domain" description="Glutamyl-tRNA reductase N-terminal" evidence="17">
    <location>
        <begin position="6"/>
        <end position="156"/>
    </location>
</feature>
<dbReference type="Proteomes" id="UP000023795">
    <property type="component" value="Unassembled WGS sequence"/>
</dbReference>
<comment type="domain">
    <text evidence="9">Possesses an unusual extended V-shaped dimeric structure with each monomer consisting of three distinct domains arranged along a curved 'spinal' alpha-helix. The N-terminal catalytic domain specifically recognizes the glutamate moiety of the substrate. The second domain is the NADPH-binding domain, and the third C-terminal domain is responsible for dimerization.</text>
</comment>
<dbReference type="SUPFAM" id="SSF69075">
    <property type="entry name" value="Glutamyl tRNA-reductase dimerization domain"/>
    <property type="match status" value="1"/>
</dbReference>
<evidence type="ECO:0000259" key="15">
    <source>
        <dbReference type="Pfam" id="PF00745"/>
    </source>
</evidence>
<name>L2F9G1_9GAMM</name>
<comment type="subunit">
    <text evidence="9">Homodimer.</text>
</comment>
<dbReference type="AlphaFoldDB" id="L2F9G1"/>
<dbReference type="CDD" id="cd05213">
    <property type="entry name" value="NAD_bind_Glutamyl_tRNA_reduct"/>
    <property type="match status" value="1"/>
</dbReference>
<feature type="binding site" evidence="9 11">
    <location>
        <begin position="114"/>
        <end position="116"/>
    </location>
    <ligand>
        <name>substrate</name>
    </ligand>
</feature>
<comment type="caution">
    <text evidence="18">The sequence shown here is derived from an EMBL/GenBank/DDBJ whole genome shotgun (WGS) entry which is preliminary data.</text>
</comment>
<proteinExistence type="inferred from homology"/>
<dbReference type="EMBL" id="ANIN01000001">
    <property type="protein sequence ID" value="ELA09093.1"/>
    <property type="molecule type" value="Genomic_DNA"/>
</dbReference>
<organism evidence="18 19">
    <name type="scientific">Moraxella macacae 0408225</name>
    <dbReference type="NCBI Taxonomy" id="1230338"/>
    <lineage>
        <taxon>Bacteria</taxon>
        <taxon>Pseudomonadati</taxon>
        <taxon>Pseudomonadota</taxon>
        <taxon>Gammaproteobacteria</taxon>
        <taxon>Moraxellales</taxon>
        <taxon>Moraxellaceae</taxon>
        <taxon>Moraxella</taxon>
    </lineage>
</organism>
<accession>L2F9G1</accession>
<keyword evidence="6 9" id="KW-0627">Porphyrin biosynthesis</keyword>
<keyword evidence="19" id="KW-1185">Reference proteome</keyword>
<dbReference type="InterPro" id="IPR006151">
    <property type="entry name" value="Shikm_DH/Glu-tRNA_Rdtase"/>
</dbReference>
<evidence type="ECO:0000313" key="18">
    <source>
        <dbReference type="EMBL" id="ELA09093.1"/>
    </source>
</evidence>
<reference evidence="18 19" key="1">
    <citation type="journal article" date="2013" name="Genome Announc.">
        <title>Genome Sequence of Moraxella macacae 0408225, a Novel Bacterial Species Isolated from a Cynomolgus Macaque with Epistaxis.</title>
        <authorList>
            <person name="Ladner J.T."/>
            <person name="Whitehouse C.A."/>
            <person name="Koroleva G.I."/>
            <person name="Palacios G.F."/>
        </authorList>
    </citation>
    <scope>NUCLEOTIDE SEQUENCE [LARGE SCALE GENOMIC DNA]</scope>
    <source>
        <strain evidence="18 19">0408225</strain>
    </source>
</reference>
<evidence type="ECO:0000256" key="1">
    <source>
        <dbReference type="ARBA" id="ARBA00005059"/>
    </source>
</evidence>
<dbReference type="SUPFAM" id="SSF69742">
    <property type="entry name" value="Glutamyl tRNA-reductase catalytic, N-terminal domain"/>
    <property type="match status" value="1"/>
</dbReference>
<evidence type="ECO:0000256" key="8">
    <source>
        <dbReference type="ARBA" id="ARBA00068659"/>
    </source>
</evidence>
<dbReference type="RefSeq" id="WP_009766913.1">
    <property type="nucleotide sequence ID" value="NZ_ANIN01000001.1"/>
</dbReference>
<dbReference type="Gene3D" id="3.30.460.30">
    <property type="entry name" value="Glutamyl-tRNA reductase, N-terminal domain"/>
    <property type="match status" value="1"/>
</dbReference>
<evidence type="ECO:0000259" key="17">
    <source>
        <dbReference type="Pfam" id="PF05201"/>
    </source>
</evidence>
<comment type="function">
    <text evidence="9">Catalyzes the NADPH-dependent reduction of glutamyl-tRNA(Glu) to glutamate 1-semialdehyde (GSA).</text>
</comment>
<evidence type="ECO:0000256" key="10">
    <source>
        <dbReference type="PIRSR" id="PIRSR000445-1"/>
    </source>
</evidence>
<dbReference type="Pfam" id="PF01488">
    <property type="entry name" value="Shikimate_DH"/>
    <property type="match status" value="1"/>
</dbReference>
<feature type="binding site" evidence="9 11">
    <location>
        <position position="109"/>
    </location>
    <ligand>
        <name>substrate</name>
    </ligand>
</feature>
<dbReference type="InterPro" id="IPR015895">
    <property type="entry name" value="4pyrrol_synth_GluRdtase_N"/>
</dbReference>
<dbReference type="GO" id="GO:0019353">
    <property type="term" value="P:protoporphyrinogen IX biosynthetic process from glutamate"/>
    <property type="evidence" value="ECO:0007669"/>
    <property type="project" value="TreeGrafter"/>
</dbReference>
<feature type="binding site" evidence="9 11">
    <location>
        <position position="120"/>
    </location>
    <ligand>
        <name>substrate</name>
    </ligand>
</feature>
<evidence type="ECO:0000256" key="13">
    <source>
        <dbReference type="PIRSR" id="PIRSR000445-4"/>
    </source>
</evidence>
<dbReference type="InterPro" id="IPR036453">
    <property type="entry name" value="GluRdtase_dimer_dom_sf"/>
</dbReference>
<dbReference type="GO" id="GO:0008883">
    <property type="term" value="F:glutamyl-tRNA reductase activity"/>
    <property type="evidence" value="ECO:0007669"/>
    <property type="project" value="UniProtKB-UniRule"/>
</dbReference>
<dbReference type="eggNOG" id="COG0373">
    <property type="taxonomic scope" value="Bacteria"/>
</dbReference>
<evidence type="ECO:0000256" key="2">
    <source>
        <dbReference type="ARBA" id="ARBA00005916"/>
    </source>
</evidence>
<dbReference type="InterPro" id="IPR036291">
    <property type="entry name" value="NAD(P)-bd_dom_sf"/>
</dbReference>
<evidence type="ECO:0000256" key="14">
    <source>
        <dbReference type="RuleBase" id="RU000584"/>
    </source>
</evidence>
<protein>
    <recommendedName>
        <fullName evidence="8 9">Glutamyl-tRNA reductase</fullName>
        <shortName evidence="9">GluTR</shortName>
        <ecNumber evidence="3 9">1.2.1.70</ecNumber>
    </recommendedName>
</protein>
<dbReference type="Pfam" id="PF00745">
    <property type="entry name" value="GlutR_dimer"/>
    <property type="match status" value="1"/>
</dbReference>
<dbReference type="Pfam" id="PF05201">
    <property type="entry name" value="GlutR_N"/>
    <property type="match status" value="1"/>
</dbReference>
<feature type="domain" description="Quinate/shikimate 5-dehydrogenase/glutamyl-tRNA reductase" evidence="16">
    <location>
        <begin position="172"/>
        <end position="311"/>
    </location>
</feature>